<dbReference type="Proteomes" id="UP001313282">
    <property type="component" value="Unassembled WGS sequence"/>
</dbReference>
<evidence type="ECO:0000313" key="3">
    <source>
        <dbReference type="Proteomes" id="UP001313282"/>
    </source>
</evidence>
<dbReference type="EMBL" id="JAVHNR010000011">
    <property type="protein sequence ID" value="KAK6330729.1"/>
    <property type="molecule type" value="Genomic_DNA"/>
</dbReference>
<evidence type="ECO:0000313" key="2">
    <source>
        <dbReference type="EMBL" id="KAK6330729.1"/>
    </source>
</evidence>
<dbReference type="AlphaFoldDB" id="A0AAN8MMD4"/>
<name>A0AAN8MMD4_9PEZI</name>
<evidence type="ECO:0000256" key="1">
    <source>
        <dbReference type="SAM" id="MobiDB-lite"/>
    </source>
</evidence>
<dbReference type="InterPro" id="IPR023214">
    <property type="entry name" value="HAD_sf"/>
</dbReference>
<proteinExistence type="predicted"/>
<comment type="caution">
    <text evidence="2">The sequence shown here is derived from an EMBL/GenBank/DDBJ whole genome shotgun (WGS) entry which is preliminary data.</text>
</comment>
<feature type="region of interest" description="Disordered" evidence="1">
    <location>
        <begin position="32"/>
        <end position="53"/>
    </location>
</feature>
<sequence length="117" mass="12717">MVLNFESLHPPMNLPFTVTLHPLLPPHLHSFPSIPTPSIPHPPLPDKTPPTSCTSEYKLTHPYHQLPEVEAATAAGLHARIVSRPGNAPVSDEDVQKFGSLVTDFVEDEGLKGVLGF</sequence>
<feature type="compositionally biased region" description="Pro residues" evidence="1">
    <location>
        <begin position="34"/>
        <end position="48"/>
    </location>
</feature>
<keyword evidence="3" id="KW-1185">Reference proteome</keyword>
<reference evidence="2 3" key="1">
    <citation type="submission" date="2019-10" db="EMBL/GenBank/DDBJ databases">
        <authorList>
            <person name="Palmer J.M."/>
        </authorList>
    </citation>
    <scope>NUCLEOTIDE SEQUENCE [LARGE SCALE GENOMIC DNA]</scope>
    <source>
        <strain evidence="2 3">TWF718</strain>
    </source>
</reference>
<organism evidence="2 3">
    <name type="scientific">Orbilia javanica</name>
    <dbReference type="NCBI Taxonomy" id="47235"/>
    <lineage>
        <taxon>Eukaryota</taxon>
        <taxon>Fungi</taxon>
        <taxon>Dikarya</taxon>
        <taxon>Ascomycota</taxon>
        <taxon>Pezizomycotina</taxon>
        <taxon>Orbiliomycetes</taxon>
        <taxon>Orbiliales</taxon>
        <taxon>Orbiliaceae</taxon>
        <taxon>Orbilia</taxon>
    </lineage>
</organism>
<dbReference type="Gene3D" id="3.40.50.1000">
    <property type="entry name" value="HAD superfamily/HAD-like"/>
    <property type="match status" value="1"/>
</dbReference>
<gene>
    <name evidence="2" type="ORF">TWF718_002930</name>
</gene>
<protein>
    <submittedName>
        <fullName evidence="2">Uncharacterized protein</fullName>
    </submittedName>
</protein>
<accession>A0AAN8MMD4</accession>